<dbReference type="InterPro" id="IPR011009">
    <property type="entry name" value="Kinase-like_dom_sf"/>
</dbReference>
<dbReference type="OrthoDB" id="9813021at2"/>
<protein>
    <recommendedName>
        <fullName evidence="6">Protein kinase domain-containing protein</fullName>
    </recommendedName>
</protein>
<evidence type="ECO:0000256" key="3">
    <source>
        <dbReference type="ARBA" id="ARBA00022840"/>
    </source>
</evidence>
<dbReference type="SMART" id="SM00220">
    <property type="entry name" value="S_TKc"/>
    <property type="match status" value="1"/>
</dbReference>
<evidence type="ECO:0000256" key="5">
    <source>
        <dbReference type="SAM" id="Phobius"/>
    </source>
</evidence>
<evidence type="ECO:0000256" key="1">
    <source>
        <dbReference type="ARBA" id="ARBA00004167"/>
    </source>
</evidence>
<dbReference type="SUPFAM" id="SSF48452">
    <property type="entry name" value="TPR-like"/>
    <property type="match status" value="1"/>
</dbReference>
<dbReference type="InterPro" id="IPR029787">
    <property type="entry name" value="Nucleotide_cyclase"/>
</dbReference>
<dbReference type="Proteomes" id="UP000076715">
    <property type="component" value="Unassembled WGS sequence"/>
</dbReference>
<evidence type="ECO:0000313" key="8">
    <source>
        <dbReference type="Proteomes" id="UP000076715"/>
    </source>
</evidence>
<feature type="transmembrane region" description="Helical" evidence="5">
    <location>
        <begin position="1112"/>
        <end position="1130"/>
    </location>
</feature>
<dbReference type="SUPFAM" id="SSF56112">
    <property type="entry name" value="Protein kinase-like (PK-like)"/>
    <property type="match status" value="1"/>
</dbReference>
<feature type="domain" description="Protein kinase" evidence="6">
    <location>
        <begin position="19"/>
        <end position="292"/>
    </location>
</feature>
<dbReference type="Gene3D" id="1.10.510.10">
    <property type="entry name" value="Transferase(Phosphotransferase) domain 1"/>
    <property type="match status" value="1"/>
</dbReference>
<keyword evidence="2 4" id="KW-0547">Nucleotide-binding</keyword>
<dbReference type="PROSITE" id="PS00107">
    <property type="entry name" value="PROTEIN_KINASE_ATP"/>
    <property type="match status" value="1"/>
</dbReference>
<keyword evidence="8" id="KW-1185">Reference proteome</keyword>
<dbReference type="InterPro" id="IPR017441">
    <property type="entry name" value="Protein_kinase_ATP_BS"/>
</dbReference>
<feature type="transmembrane region" description="Helical" evidence="5">
    <location>
        <begin position="1151"/>
        <end position="1167"/>
    </location>
</feature>
<keyword evidence="5" id="KW-0472">Membrane</keyword>
<dbReference type="InterPro" id="IPR011990">
    <property type="entry name" value="TPR-like_helical_dom_sf"/>
</dbReference>
<dbReference type="GO" id="GO:0016020">
    <property type="term" value="C:membrane"/>
    <property type="evidence" value="ECO:0007669"/>
    <property type="project" value="UniProtKB-SubCell"/>
</dbReference>
<dbReference type="SUPFAM" id="SSF52540">
    <property type="entry name" value="P-loop containing nucleoside triphosphate hydrolases"/>
    <property type="match status" value="1"/>
</dbReference>
<keyword evidence="5" id="KW-0812">Transmembrane</keyword>
<name>A0A162Y9U2_9FLAO</name>
<dbReference type="Gene3D" id="3.30.70.1230">
    <property type="entry name" value="Nucleotide cyclase"/>
    <property type="match status" value="1"/>
</dbReference>
<dbReference type="PANTHER" id="PTHR16305">
    <property type="entry name" value="TESTICULAR SOLUBLE ADENYLYL CYCLASE"/>
    <property type="match status" value="1"/>
</dbReference>
<comment type="subcellular location">
    <subcellularLocation>
        <location evidence="1">Membrane</location>
        <topology evidence="1">Single-pass membrane protein</topology>
    </subcellularLocation>
</comment>
<dbReference type="Pfam" id="PF13191">
    <property type="entry name" value="AAA_16"/>
    <property type="match status" value="1"/>
</dbReference>
<organism evidence="7 8">
    <name type="scientific">Aquimarina aggregata</name>
    <dbReference type="NCBI Taxonomy" id="1642818"/>
    <lineage>
        <taxon>Bacteria</taxon>
        <taxon>Pseudomonadati</taxon>
        <taxon>Bacteroidota</taxon>
        <taxon>Flavobacteriia</taxon>
        <taxon>Flavobacteriales</taxon>
        <taxon>Flavobacteriaceae</taxon>
        <taxon>Aquimarina</taxon>
    </lineage>
</organism>
<dbReference type="InterPro" id="IPR000719">
    <property type="entry name" value="Prot_kinase_dom"/>
</dbReference>
<dbReference type="GO" id="GO:0004672">
    <property type="term" value="F:protein kinase activity"/>
    <property type="evidence" value="ECO:0007669"/>
    <property type="project" value="InterPro"/>
</dbReference>
<keyword evidence="3 4" id="KW-0067">ATP-binding</keyword>
<dbReference type="GO" id="GO:0004016">
    <property type="term" value="F:adenylate cyclase activity"/>
    <property type="evidence" value="ECO:0007669"/>
    <property type="project" value="TreeGrafter"/>
</dbReference>
<dbReference type="Gene3D" id="3.40.50.300">
    <property type="entry name" value="P-loop containing nucleotide triphosphate hydrolases"/>
    <property type="match status" value="1"/>
</dbReference>
<dbReference type="GO" id="GO:0005737">
    <property type="term" value="C:cytoplasm"/>
    <property type="evidence" value="ECO:0007669"/>
    <property type="project" value="TreeGrafter"/>
</dbReference>
<dbReference type="PROSITE" id="PS50011">
    <property type="entry name" value="PROTEIN_KINASE_DOM"/>
    <property type="match status" value="1"/>
</dbReference>
<dbReference type="Gene3D" id="1.25.40.10">
    <property type="entry name" value="Tetratricopeptide repeat domain"/>
    <property type="match status" value="1"/>
</dbReference>
<evidence type="ECO:0000259" key="6">
    <source>
        <dbReference type="PROSITE" id="PS50011"/>
    </source>
</evidence>
<keyword evidence="5" id="KW-1133">Transmembrane helix</keyword>
<dbReference type="SUPFAM" id="SSF55073">
    <property type="entry name" value="Nucleotide cyclase"/>
    <property type="match status" value="1"/>
</dbReference>
<dbReference type="GO" id="GO:0005524">
    <property type="term" value="F:ATP binding"/>
    <property type="evidence" value="ECO:0007669"/>
    <property type="project" value="UniProtKB-UniRule"/>
</dbReference>
<dbReference type="EMBL" id="LQRT01000035">
    <property type="protein sequence ID" value="KZS39012.1"/>
    <property type="molecule type" value="Genomic_DNA"/>
</dbReference>
<dbReference type="InterPro" id="IPR027417">
    <property type="entry name" value="P-loop_NTPase"/>
</dbReference>
<dbReference type="CDD" id="cd14014">
    <property type="entry name" value="STKc_PknB_like"/>
    <property type="match status" value="1"/>
</dbReference>
<comment type="caution">
    <text evidence="7">The sequence shown here is derived from an EMBL/GenBank/DDBJ whole genome shotgun (WGS) entry which is preliminary data.</text>
</comment>
<dbReference type="InterPro" id="IPR041664">
    <property type="entry name" value="AAA_16"/>
</dbReference>
<proteinExistence type="predicted"/>
<dbReference type="Pfam" id="PF00069">
    <property type="entry name" value="Pkinase"/>
    <property type="match status" value="1"/>
</dbReference>
<dbReference type="InterPro" id="IPR023889">
    <property type="entry name" value="TOMM_kin_cyc"/>
</dbReference>
<dbReference type="PANTHER" id="PTHR16305:SF28">
    <property type="entry name" value="GUANYLATE CYCLASE DOMAIN-CONTAINING PROTEIN"/>
    <property type="match status" value="1"/>
</dbReference>
<dbReference type="PROSITE" id="PS00108">
    <property type="entry name" value="PROTEIN_KINASE_ST"/>
    <property type="match status" value="1"/>
</dbReference>
<dbReference type="STRING" id="1642818.AWE51_10620"/>
<dbReference type="RefSeq" id="WP_066316580.1">
    <property type="nucleotide sequence ID" value="NZ_LQRT01000035.1"/>
</dbReference>
<reference evidence="7 8" key="1">
    <citation type="submission" date="2016-01" db="EMBL/GenBank/DDBJ databases">
        <title>The draft genome sequence of Aquimarina sp. RZW4-3-2.</title>
        <authorList>
            <person name="Wang Y."/>
        </authorList>
    </citation>
    <scope>NUCLEOTIDE SEQUENCE [LARGE SCALE GENOMIC DNA]</scope>
    <source>
        <strain evidence="7 8">RZW4-3-2</strain>
    </source>
</reference>
<feature type="binding site" evidence="4">
    <location>
        <position position="48"/>
    </location>
    <ligand>
        <name>ATP</name>
        <dbReference type="ChEBI" id="CHEBI:30616"/>
    </ligand>
</feature>
<evidence type="ECO:0000256" key="4">
    <source>
        <dbReference type="PROSITE-ProRule" id="PRU10141"/>
    </source>
</evidence>
<gene>
    <name evidence="7" type="ORF">AWE51_10620</name>
</gene>
<evidence type="ECO:0000313" key="7">
    <source>
        <dbReference type="EMBL" id="KZS39012.1"/>
    </source>
</evidence>
<dbReference type="InterPro" id="IPR008271">
    <property type="entry name" value="Ser/Thr_kinase_AS"/>
</dbReference>
<dbReference type="NCBIfam" id="TIGR03903">
    <property type="entry name" value="TOMM_kin_cyc"/>
    <property type="match status" value="1"/>
</dbReference>
<accession>A0A162Y9U2</accession>
<sequence length="1364" mass="155176">MKNSSTTNTSNVDTDLKNYNILEKIGEGGYGKVFKAEQISTGQIVAIKMLKFKNTLDEQSRKQQIARFERETQLCVQISHPNIVKLLDKGYTGDHEPYAVFEFISGETLKDLINRYNGLSAEETGALMEQVLEALICAHSEGIIHRDLKPHNIMVTKLGTKSYVKILDFGMGTFTYDFKSEDYKDLTLTHDVIGTPAYTAPEQLRGEPPTVKSDLYAWGLIFLECLTGKPVMQGTSVAEIFQKQLDLTDVPLPPSILDHPLAKVLSHVLHKDPRRRIHNAIMISEALEDVNLSTLVGRIQPQNTPVQPADNLTEINQFAWLSTHSEKRQLTVLCAKLSLSISENATLDIETLEAIQKDQLHLCKDTGMRFGAHISGTMADTMIMYFGYPQVSDNDARRAGRTALELISQLQKRSALLYAQHRISIDIRVAMNSGTVLIKHKSDPEGLVTNAAFNLLYTTQPGHILVGETTKKLLDPYLEFEPFITQGFSGGSNSLTAFLLTGERPAEALSNLSLRSADQRMIGREQEQEHVFDVWKTVAPKNGKTILIKGQAGIGKSKLIYETKKGLVHDGFVVRECRCLPEYQNNALYPIFEMLKKDVGIHDDLTDSIPQLENALKKVKCDPAIAIPILCSWFAIPLGDTYQNSEISPLEQKEVLFNILEEWILSIDTQKKFMLIVEDLHWIDPTSLDFLSILISKISKQNYLLLLTARPEFEHDWKEEQATEIGLKILTKAYAESLIKDLIHQKEIDEKALDYIVERSDGIPLFIEDLTTMLTDQEYLILENDTYRLAAKFDATSVPVTLKGLLNTRLDRTGFAKETAQVASAIGREFTYDLLVKSSSHDEAMVQGNLNVLQEANLIYRQRRVQNEIYVFRHALIRDAAYDGMVSQLKREVHGRIAKALEDNFKEVVKENPFELARHQAEAGQYDKASQLGLEAIKRDIKNSANEEALRLHLVIKEWVVRIQDENQKLKGELDLNICVMAAISLKEGWGSHALYEMANRNVELIANLKSKEGYTVDEDIDEHELKNDWALFSYFHAQSKSKEAKNIGEMLIEKSIQKKNHRVEMAISSFLGQSYFISGDIDKSEKLLTTVFEKFDLQNDKSIFEDYGFDPYIFATGLLGFIYCFRGYTNNALELYKKGIRYAKTTDNDALLVTAFVFMICFLSLIDDKILSKKYADELHEILGDRLKQVWVSCLLDILTDWVNDKTDVAEEQREGIIKAGQSLALSYYEPSMIKTYLKTKKYDKALELLNNSLDRQLKHEERSILPLFYNLLGQCMCLKKKNTTEEIESIFKTAIQYAEEMKFGLLKLHTTVDYSEFLIKENQIKKAEELLSSMKEFCNTMTEIQSLEIFKRYQKLNTQIQL</sequence>
<evidence type="ECO:0000256" key="2">
    <source>
        <dbReference type="ARBA" id="ARBA00022741"/>
    </source>
</evidence>